<keyword evidence="4" id="KW-0378">Hydrolase</keyword>
<dbReference type="OrthoDB" id="5485925at2"/>
<dbReference type="EMBL" id="PCMW01000018">
    <property type="protein sequence ID" value="PDS26273.1"/>
    <property type="molecule type" value="Genomic_DNA"/>
</dbReference>
<dbReference type="PANTHER" id="PTHR33607">
    <property type="entry name" value="ENDONUCLEASE-1"/>
    <property type="match status" value="1"/>
</dbReference>
<protein>
    <submittedName>
        <fullName evidence="7">Ribonuclease</fullName>
    </submittedName>
</protein>
<dbReference type="GO" id="GO:0004518">
    <property type="term" value="F:nuclease activity"/>
    <property type="evidence" value="ECO:0007669"/>
    <property type="project" value="UniProtKB-KW"/>
</dbReference>
<evidence type="ECO:0000259" key="6">
    <source>
        <dbReference type="Pfam" id="PF18962"/>
    </source>
</evidence>
<evidence type="ECO:0000256" key="5">
    <source>
        <dbReference type="SAM" id="SignalP"/>
    </source>
</evidence>
<evidence type="ECO:0000313" key="8">
    <source>
        <dbReference type="Proteomes" id="UP000220828"/>
    </source>
</evidence>
<dbReference type="SUPFAM" id="SSF54060">
    <property type="entry name" value="His-Me finger endonucleases"/>
    <property type="match status" value="1"/>
</dbReference>
<dbReference type="Pfam" id="PF18962">
    <property type="entry name" value="Por_Secre_tail"/>
    <property type="match status" value="1"/>
</dbReference>
<evidence type="ECO:0000313" key="7">
    <source>
        <dbReference type="EMBL" id="PDS26273.1"/>
    </source>
</evidence>
<name>A0A2H3KDX0_9FLAO</name>
<feature type="domain" description="Secretion system C-terminal sorting" evidence="6">
    <location>
        <begin position="301"/>
        <end position="372"/>
    </location>
</feature>
<evidence type="ECO:0000256" key="4">
    <source>
        <dbReference type="ARBA" id="ARBA00022801"/>
    </source>
</evidence>
<dbReference type="PANTHER" id="PTHR33607:SF2">
    <property type="entry name" value="ENDONUCLEASE-1"/>
    <property type="match status" value="1"/>
</dbReference>
<comment type="similarity">
    <text evidence="1">Belongs to the EndA/NucM nuclease family.</text>
</comment>
<organism evidence="7 8">
    <name type="scientific">Flavobacterium branchiophilum</name>
    <dbReference type="NCBI Taxonomy" id="55197"/>
    <lineage>
        <taxon>Bacteria</taxon>
        <taxon>Pseudomonadati</taxon>
        <taxon>Bacteroidota</taxon>
        <taxon>Flavobacteriia</taxon>
        <taxon>Flavobacteriales</taxon>
        <taxon>Flavobacteriaceae</taxon>
        <taxon>Flavobacterium</taxon>
    </lineage>
</organism>
<dbReference type="NCBIfam" id="TIGR04183">
    <property type="entry name" value="Por_Secre_tail"/>
    <property type="match status" value="1"/>
</dbReference>
<feature type="chain" id="PRO_5013608240" evidence="5">
    <location>
        <begin position="19"/>
        <end position="373"/>
    </location>
</feature>
<evidence type="ECO:0000256" key="3">
    <source>
        <dbReference type="ARBA" id="ARBA00022729"/>
    </source>
</evidence>
<keyword evidence="3 5" id="KW-0732">Signal</keyword>
<evidence type="ECO:0000256" key="2">
    <source>
        <dbReference type="ARBA" id="ARBA00022722"/>
    </source>
</evidence>
<dbReference type="AlphaFoldDB" id="A0A2H3KDX0"/>
<dbReference type="InterPro" id="IPR026444">
    <property type="entry name" value="Secre_tail"/>
</dbReference>
<feature type="signal peptide" evidence="5">
    <location>
        <begin position="1"/>
        <end position="18"/>
    </location>
</feature>
<gene>
    <name evidence="7" type="ORF">B0A77_02895</name>
</gene>
<dbReference type="Proteomes" id="UP000220828">
    <property type="component" value="Unassembled WGS sequence"/>
</dbReference>
<dbReference type="InterPro" id="IPR044925">
    <property type="entry name" value="His-Me_finger_sf"/>
</dbReference>
<evidence type="ECO:0000256" key="1">
    <source>
        <dbReference type="ARBA" id="ARBA00006429"/>
    </source>
</evidence>
<dbReference type="RefSeq" id="WP_097553492.1">
    <property type="nucleotide sequence ID" value="NZ_PCMW01000018.1"/>
</dbReference>
<dbReference type="InterPro" id="IPR007346">
    <property type="entry name" value="Endonuclease-I"/>
</dbReference>
<accession>A0A2H3KDX0</accession>
<reference evidence="7 8" key="1">
    <citation type="submission" date="2017-09" db="EMBL/GenBank/DDBJ databases">
        <title>Whole genomes of Flavobacteriaceae.</title>
        <authorList>
            <person name="Stine C."/>
            <person name="Li C."/>
            <person name="Tadesse D."/>
        </authorList>
    </citation>
    <scope>NUCLEOTIDE SEQUENCE [LARGE SCALE GENOMIC DNA]</scope>
    <source>
        <strain evidence="7 8">ATCC 35036</strain>
    </source>
</reference>
<comment type="caution">
    <text evidence="7">The sequence shown here is derived from an EMBL/GenBank/DDBJ whole genome shotgun (WGS) entry which is preliminary data.</text>
</comment>
<dbReference type="GO" id="GO:0016787">
    <property type="term" value="F:hydrolase activity"/>
    <property type="evidence" value="ECO:0007669"/>
    <property type="project" value="UniProtKB-KW"/>
</dbReference>
<dbReference type="Pfam" id="PF04231">
    <property type="entry name" value="Endonuclease_1"/>
    <property type="match status" value="1"/>
</dbReference>
<keyword evidence="2" id="KW-0540">Nuclease</keyword>
<proteinExistence type="inferred from homology"/>
<sequence>MKKLYIKILICFTSFGMAQIPSNYYNNATGTGYTLKTQLFNTINNNTNSASSSANYGGLWTLYTENAFRDLYYENDNSLLDVYSEKPTGPDSYSYTGTSQQCGNYNSEGDCYNREHTVPQSYFGGSGSYPMYSDAHFVLPSDGKVNAQRNDFPYGKVNVATWTSTNGSKLGSNLNSGYSAGYTSTVFEPIDEFKGDVARCLLYFVTRYQDQLSNFYSNSTSTAKVMFDGSSNHSFSNTFLNILLTWHASDPVSNYEIAKNNAVYTFQGNRNPFIDHPEWVQSIWGSPLKISDFDSLENIVVYPNPTNNKTIYINSDISLDEIELINLNGQLIQVIKNPLFINKSFDIQNLNQGFYFLKLKAENQMIIKKIFVN</sequence>